<accession>A0A0F9USG6</accession>
<keyword evidence="1" id="KW-0547">Nucleotide-binding</keyword>
<name>A0A0F9USG6_9ZZZZ</name>
<dbReference type="FunFam" id="2.70.40.10:FF:000001">
    <property type="entry name" value="dCTP deaminase"/>
    <property type="match status" value="1"/>
</dbReference>
<dbReference type="SUPFAM" id="SSF51283">
    <property type="entry name" value="dUTPase-like"/>
    <property type="match status" value="1"/>
</dbReference>
<dbReference type="GO" id="GO:0015949">
    <property type="term" value="P:nucleobase-containing small molecule interconversion"/>
    <property type="evidence" value="ECO:0007669"/>
    <property type="project" value="TreeGrafter"/>
</dbReference>
<dbReference type="InterPro" id="IPR036157">
    <property type="entry name" value="dUTPase-like_sf"/>
</dbReference>
<dbReference type="GO" id="GO:0000166">
    <property type="term" value="F:nucleotide binding"/>
    <property type="evidence" value="ECO:0007669"/>
    <property type="project" value="UniProtKB-KW"/>
</dbReference>
<gene>
    <name evidence="4" type="ORF">LCGC14_0172860</name>
</gene>
<comment type="caution">
    <text evidence="4">The sequence shown here is derived from an EMBL/GenBank/DDBJ whole genome shotgun (WGS) entry which is preliminary data.</text>
</comment>
<evidence type="ECO:0000256" key="3">
    <source>
        <dbReference type="ARBA" id="ARBA00023080"/>
    </source>
</evidence>
<dbReference type="PANTHER" id="PTHR42680">
    <property type="entry name" value="DCTP DEAMINASE"/>
    <property type="match status" value="1"/>
</dbReference>
<dbReference type="InterPro" id="IPR033704">
    <property type="entry name" value="dUTPase_trimeric"/>
</dbReference>
<keyword evidence="2" id="KW-0378">Hydrolase</keyword>
<dbReference type="NCBIfam" id="TIGR02274">
    <property type="entry name" value="dCTP_deam"/>
    <property type="match status" value="1"/>
</dbReference>
<evidence type="ECO:0000256" key="1">
    <source>
        <dbReference type="ARBA" id="ARBA00022741"/>
    </source>
</evidence>
<sequence length="188" mass="21248">MSIKSDRWIRQMSEEQGMIEPFVERQMRGAQGAPVISYGVSSYGYDVRCADEFKVFTNIHSATVDPKHFDEKSFVDIKSDVCIIPPNSFALARTVEYFRIPRNVLTICLGKSTYARCGIIVNVTPLEPEWEGHVTLEFSNTTTLPAKIYANEGVAQMLFFESDEVCEVSYRDRGGKYQGQRGVTLPRA</sequence>
<dbReference type="AlphaFoldDB" id="A0A0F9USG6"/>
<dbReference type="InterPro" id="IPR011962">
    <property type="entry name" value="dCTP_deaminase"/>
</dbReference>
<protein>
    <submittedName>
        <fullName evidence="4">Uncharacterized protein</fullName>
    </submittedName>
</protein>
<proteinExistence type="inferred from homology"/>
<dbReference type="Pfam" id="PF22769">
    <property type="entry name" value="DCD"/>
    <property type="match status" value="1"/>
</dbReference>
<reference evidence="4" key="1">
    <citation type="journal article" date="2015" name="Nature">
        <title>Complex archaea that bridge the gap between prokaryotes and eukaryotes.</title>
        <authorList>
            <person name="Spang A."/>
            <person name="Saw J.H."/>
            <person name="Jorgensen S.L."/>
            <person name="Zaremba-Niedzwiedzka K."/>
            <person name="Martijn J."/>
            <person name="Lind A.E."/>
            <person name="van Eijk R."/>
            <person name="Schleper C."/>
            <person name="Guy L."/>
            <person name="Ettema T.J."/>
        </authorList>
    </citation>
    <scope>NUCLEOTIDE SEQUENCE</scope>
</reference>
<evidence type="ECO:0000256" key="2">
    <source>
        <dbReference type="ARBA" id="ARBA00022801"/>
    </source>
</evidence>
<dbReference type="PANTHER" id="PTHR42680:SF3">
    <property type="entry name" value="DCTP DEAMINASE"/>
    <property type="match status" value="1"/>
</dbReference>
<dbReference type="Gene3D" id="2.70.40.10">
    <property type="match status" value="1"/>
</dbReference>
<keyword evidence="3" id="KW-0546">Nucleotide metabolism</keyword>
<dbReference type="EMBL" id="LAZR01000067">
    <property type="protein sequence ID" value="KKN96050.1"/>
    <property type="molecule type" value="Genomic_DNA"/>
</dbReference>
<dbReference type="GO" id="GO:0008829">
    <property type="term" value="F:dCTP deaminase activity"/>
    <property type="evidence" value="ECO:0007669"/>
    <property type="project" value="InterPro"/>
</dbReference>
<dbReference type="CDD" id="cd07557">
    <property type="entry name" value="trimeric_dUTPase"/>
    <property type="match status" value="1"/>
</dbReference>
<organism evidence="4">
    <name type="scientific">marine sediment metagenome</name>
    <dbReference type="NCBI Taxonomy" id="412755"/>
    <lineage>
        <taxon>unclassified sequences</taxon>
        <taxon>metagenomes</taxon>
        <taxon>ecological metagenomes</taxon>
    </lineage>
</organism>
<dbReference type="HAMAP" id="MF_00146">
    <property type="entry name" value="dCTP_deaminase"/>
    <property type="match status" value="1"/>
</dbReference>
<evidence type="ECO:0000313" key="4">
    <source>
        <dbReference type="EMBL" id="KKN96050.1"/>
    </source>
</evidence>
<dbReference type="GO" id="GO:0006229">
    <property type="term" value="P:dUTP biosynthetic process"/>
    <property type="evidence" value="ECO:0007669"/>
    <property type="project" value="InterPro"/>
</dbReference>